<evidence type="ECO:0000313" key="2">
    <source>
        <dbReference type="EMBL" id="SPD75865.1"/>
    </source>
</evidence>
<dbReference type="EMBL" id="OJIN01000222">
    <property type="protein sequence ID" value="SPD75865.1"/>
    <property type="molecule type" value="Genomic_DNA"/>
</dbReference>
<protein>
    <recommendedName>
        <fullName evidence="1">DUF3786 domain-containing protein</fullName>
    </recommendedName>
</protein>
<dbReference type="AlphaFoldDB" id="A0A445N2D5"/>
<dbReference type="InterPro" id="IPR024264">
    <property type="entry name" value="DUF3786"/>
</dbReference>
<feature type="domain" description="DUF3786" evidence="1">
    <location>
        <begin position="25"/>
        <end position="196"/>
    </location>
</feature>
<proteinExistence type="predicted"/>
<organism evidence="2">
    <name type="scientific">uncultured Desulfobacterium sp</name>
    <dbReference type="NCBI Taxonomy" id="201089"/>
    <lineage>
        <taxon>Bacteria</taxon>
        <taxon>Pseudomonadati</taxon>
        <taxon>Thermodesulfobacteriota</taxon>
        <taxon>Desulfobacteria</taxon>
        <taxon>Desulfobacterales</taxon>
        <taxon>Desulfobacteriaceae</taxon>
        <taxon>Desulfobacterium</taxon>
        <taxon>environmental samples</taxon>
    </lineage>
</organism>
<sequence>MTKNAAIFEKTYKNYLSQVSALNVKSVAEKLGVQIFGSDIEIPFFNSNYRVSVDGITGPTGKEPVIEVCVVLCRYLIMASEDKKDEMGWDAFRDFKNAGPLNVYFAKEVERLITNRFSGNIKALEEACGRLGGSTPDAVFPYDFSMQFRVLPKLSILLLFNDADEEFSANASVLFQKGADSYLDAECLAIVGSIFAGYLLKR</sequence>
<reference evidence="2" key="1">
    <citation type="submission" date="2018-01" db="EMBL/GenBank/DDBJ databases">
        <authorList>
            <person name="Regsiter A."/>
            <person name="William W."/>
        </authorList>
    </citation>
    <scope>NUCLEOTIDE SEQUENCE</scope>
    <source>
        <strain evidence="2">TRIP AH-1</strain>
    </source>
</reference>
<name>A0A445N2D5_9BACT</name>
<evidence type="ECO:0000259" key="1">
    <source>
        <dbReference type="Pfam" id="PF12654"/>
    </source>
</evidence>
<dbReference type="Pfam" id="PF12654">
    <property type="entry name" value="DUF3786"/>
    <property type="match status" value="1"/>
</dbReference>
<accession>A0A445N2D5</accession>
<gene>
    <name evidence="2" type="ORF">PITCH_A770003</name>
</gene>